<keyword evidence="1" id="KW-1133">Transmembrane helix</keyword>
<accession>A0A645IZ44</accession>
<keyword evidence="1" id="KW-0812">Transmembrane</keyword>
<reference evidence="2" key="1">
    <citation type="submission" date="2019-08" db="EMBL/GenBank/DDBJ databases">
        <authorList>
            <person name="Kucharzyk K."/>
            <person name="Murdoch R.W."/>
            <person name="Higgins S."/>
            <person name="Loffler F."/>
        </authorList>
    </citation>
    <scope>NUCLEOTIDE SEQUENCE</scope>
</reference>
<sequence>MVECPVSAFSAITSAMVFCGVTLLSLRTKPDFDFFTFRTIAAWDSMGCETNTNEIPPSRASAVASFSPETDCITAETRGMLMLSELVSPARNLHTGVFNETLCGAHIAEE</sequence>
<dbReference type="AlphaFoldDB" id="A0A645IZ44"/>
<evidence type="ECO:0000313" key="2">
    <source>
        <dbReference type="EMBL" id="MPN53524.1"/>
    </source>
</evidence>
<gene>
    <name evidence="2" type="ORF">SDC9_201188</name>
</gene>
<feature type="transmembrane region" description="Helical" evidence="1">
    <location>
        <begin position="6"/>
        <end position="26"/>
    </location>
</feature>
<evidence type="ECO:0000256" key="1">
    <source>
        <dbReference type="SAM" id="Phobius"/>
    </source>
</evidence>
<organism evidence="2">
    <name type="scientific">bioreactor metagenome</name>
    <dbReference type="NCBI Taxonomy" id="1076179"/>
    <lineage>
        <taxon>unclassified sequences</taxon>
        <taxon>metagenomes</taxon>
        <taxon>ecological metagenomes</taxon>
    </lineage>
</organism>
<protein>
    <submittedName>
        <fullName evidence="2">Uncharacterized protein</fullName>
    </submittedName>
</protein>
<proteinExistence type="predicted"/>
<comment type="caution">
    <text evidence="2">The sequence shown here is derived from an EMBL/GenBank/DDBJ whole genome shotgun (WGS) entry which is preliminary data.</text>
</comment>
<dbReference type="EMBL" id="VSSQ01120718">
    <property type="protein sequence ID" value="MPN53524.1"/>
    <property type="molecule type" value="Genomic_DNA"/>
</dbReference>
<name>A0A645IZ44_9ZZZZ</name>
<keyword evidence="1" id="KW-0472">Membrane</keyword>